<dbReference type="PANTHER" id="PTHR47197:SF3">
    <property type="entry name" value="DIHYDRO-HEME D1 DEHYDROGENASE"/>
    <property type="match status" value="1"/>
</dbReference>
<dbReference type="PROSITE" id="PS51257">
    <property type="entry name" value="PROKAR_LIPOPROTEIN"/>
    <property type="match status" value="1"/>
</dbReference>
<dbReference type="SUPFAM" id="SSF51004">
    <property type="entry name" value="C-terminal (heme d1) domain of cytochrome cd1-nitrite reductase"/>
    <property type="match status" value="1"/>
</dbReference>
<dbReference type="Pfam" id="PF02239">
    <property type="entry name" value="Cytochrom_D1"/>
    <property type="match status" value="1"/>
</dbReference>
<evidence type="ECO:0000313" key="3">
    <source>
        <dbReference type="Proteomes" id="UP000274350"/>
    </source>
</evidence>
<protein>
    <submittedName>
        <fullName evidence="2">Protein nirF</fullName>
    </submittedName>
</protein>
<evidence type="ECO:0000313" key="2">
    <source>
        <dbReference type="EMBL" id="QJQ06092.1"/>
    </source>
</evidence>
<keyword evidence="3" id="KW-1185">Reference proteome</keyword>
<dbReference type="PANTHER" id="PTHR47197">
    <property type="entry name" value="PROTEIN NIRF"/>
    <property type="match status" value="1"/>
</dbReference>
<dbReference type="InterPro" id="IPR003143">
    <property type="entry name" value="Cyt_cd1_C_sf"/>
</dbReference>
<dbReference type="OrthoDB" id="5290932at2"/>
<keyword evidence="1" id="KW-0732">Signal</keyword>
<name>A0A6M4A404_9BURK</name>
<dbReference type="EMBL" id="CP051152">
    <property type="protein sequence ID" value="QJQ06092.1"/>
    <property type="molecule type" value="Genomic_DNA"/>
</dbReference>
<dbReference type="InterPro" id="IPR051200">
    <property type="entry name" value="Host-pathogen_enzymatic-act"/>
</dbReference>
<evidence type="ECO:0000256" key="1">
    <source>
        <dbReference type="SAM" id="SignalP"/>
    </source>
</evidence>
<dbReference type="KEGG" id="upi:EJG51_009755"/>
<proteinExistence type="predicted"/>
<dbReference type="CDD" id="cd20778">
    <property type="entry name" value="8prop_hemeD1_NirF"/>
    <property type="match status" value="1"/>
</dbReference>
<dbReference type="AlphaFoldDB" id="A0A6M4A404"/>
<gene>
    <name evidence="2" type="ORF">EJG51_009755</name>
</gene>
<accession>A0A6M4A404</accession>
<reference evidence="2 3" key="1">
    <citation type="journal article" date="2019" name="Int. J. Syst. Evol. Microbiol.">
        <title>Undibacterium piscinae sp. nov., isolated from Korean shiner intestine.</title>
        <authorList>
            <person name="Lee S.Y."/>
            <person name="Kang W."/>
            <person name="Kim P.S."/>
            <person name="Kim H.S."/>
            <person name="Sung H."/>
            <person name="Shin N.R."/>
            <person name="Whon T.W."/>
            <person name="Yun J.H."/>
            <person name="Lee J.Y."/>
            <person name="Lee J.Y."/>
            <person name="Jung M.J."/>
            <person name="Jeong Y.S."/>
            <person name="Tak E.J."/>
            <person name="Han J.E."/>
            <person name="Hyun D.W."/>
            <person name="Kang M.S."/>
            <person name="Lee K.E."/>
            <person name="Lee B.H."/>
            <person name="Bae J.W."/>
        </authorList>
    </citation>
    <scope>NUCLEOTIDE SEQUENCE [LARGE SCALE GENOMIC DNA]</scope>
    <source>
        <strain evidence="2 3">S11R28</strain>
    </source>
</reference>
<feature type="signal peptide" evidence="1">
    <location>
        <begin position="1"/>
        <end position="25"/>
    </location>
</feature>
<dbReference type="Gene3D" id="2.140.10.20">
    <property type="entry name" value="C-terminal (heme d1) domain of cytochrome cd1-nitrite reductase"/>
    <property type="match status" value="1"/>
</dbReference>
<dbReference type="Proteomes" id="UP000274350">
    <property type="component" value="Chromosome"/>
</dbReference>
<feature type="chain" id="PRO_5026753238" evidence="1">
    <location>
        <begin position="26"/>
        <end position="422"/>
    </location>
</feature>
<dbReference type="InterPro" id="IPR011048">
    <property type="entry name" value="Haem_d1_sf"/>
</dbReference>
<sequence length="422" mass="45443">MKNKSNKTLLSVLLIAALGVLSGCASVTPAPVAAVAKTANATVLRGTGDLGVIIERASGSVQVIDTSKMTSIASIPGLGDLSHASLVYSRDGRYAYVFGRDGGLTKLDLLKGEIALRVIQAGNSIGGAISQDGRFVAAQNYAPGGVKIFRADTLELVADIPAAYGKEGKFSKVVGLADAPGNRFVWSLFDAGEIWTADISDISDKSDKSDKNAHPRVTKFANIGREPYDGLITPDGRFYMAGLFGEDGMALLDMWHPEKGVRRILDGYGKGSEKLPVYKMPHLRGWAVAGRFAYVPAIGRNEVLVMDTATWQEVGRVKVAGQPVFVIARPDGRQVWVNFAFPDNGQVQVIDVETRSVIKRIEPGKAVLHMEFTPRGESVWISARDDNRVVIYDTSNFAVRKELPAQAPSGIFFTTRAGRIGF</sequence>
<organism evidence="2 3">
    <name type="scientific">Undibacterium piscinae</name>
    <dbReference type="NCBI Taxonomy" id="2495591"/>
    <lineage>
        <taxon>Bacteria</taxon>
        <taxon>Pseudomonadati</taxon>
        <taxon>Pseudomonadota</taxon>
        <taxon>Betaproteobacteria</taxon>
        <taxon>Burkholderiales</taxon>
        <taxon>Oxalobacteraceae</taxon>
        <taxon>Undibacterium</taxon>
    </lineage>
</organism>